<dbReference type="Proteomes" id="UP000308365">
    <property type="component" value="Unassembled WGS sequence"/>
</dbReference>
<sequence>MSWDLPMKAQEKRLVSLHPGLGEEPPLSLYPKKEVTHGQRWVSGEAPPPALPWGGGAAEGWEDRTAAFGLAHGTPLGCRASPWEGGKCRDSGLTEEMGTGRGLGASRESAPGVETLKLADAGRGLMPGCEAGVKPARAWWAQLGSGVPEGHRTGLSLCTYFPENSLGEVPSRSPRSLDPPTLISPLEVLEISTKD</sequence>
<protein>
    <submittedName>
        <fullName evidence="1">Uncharacterized protein</fullName>
    </submittedName>
</protein>
<dbReference type="AlphaFoldDB" id="A0A4V5PAC1"/>
<proteinExistence type="predicted"/>
<dbReference type="EMBL" id="RWIC01000213">
    <property type="protein sequence ID" value="TKC47410.1"/>
    <property type="molecule type" value="Genomic_DNA"/>
</dbReference>
<evidence type="ECO:0000313" key="2">
    <source>
        <dbReference type="Proteomes" id="UP000308365"/>
    </source>
</evidence>
<name>A0A4V5PAC1_MONMO</name>
<accession>A0A4V5PAC1</accession>
<evidence type="ECO:0000313" key="1">
    <source>
        <dbReference type="EMBL" id="TKC47410.1"/>
    </source>
</evidence>
<organism evidence="1 2">
    <name type="scientific">Monodon monoceros</name>
    <name type="common">Narwhal</name>
    <name type="synonym">Ceratodon monodon</name>
    <dbReference type="NCBI Taxonomy" id="40151"/>
    <lineage>
        <taxon>Eukaryota</taxon>
        <taxon>Metazoa</taxon>
        <taxon>Chordata</taxon>
        <taxon>Craniata</taxon>
        <taxon>Vertebrata</taxon>
        <taxon>Euteleostomi</taxon>
        <taxon>Mammalia</taxon>
        <taxon>Eutheria</taxon>
        <taxon>Laurasiatheria</taxon>
        <taxon>Artiodactyla</taxon>
        <taxon>Whippomorpha</taxon>
        <taxon>Cetacea</taxon>
        <taxon>Odontoceti</taxon>
        <taxon>Monodontidae</taxon>
        <taxon>Monodon</taxon>
    </lineage>
</organism>
<reference evidence="2" key="1">
    <citation type="journal article" date="2019" name="IScience">
        <title>Narwhal Genome Reveals Long-Term Low Genetic Diversity despite Current Large Abundance Size.</title>
        <authorList>
            <person name="Westbury M.V."/>
            <person name="Petersen B."/>
            <person name="Garde E."/>
            <person name="Heide-Jorgensen M.P."/>
            <person name="Lorenzen E.D."/>
        </authorList>
    </citation>
    <scope>NUCLEOTIDE SEQUENCE [LARGE SCALE GENOMIC DNA]</scope>
</reference>
<comment type="caution">
    <text evidence="1">The sequence shown here is derived from an EMBL/GenBank/DDBJ whole genome shotgun (WGS) entry which is preliminary data.</text>
</comment>
<gene>
    <name evidence="1" type="ORF">EI555_004461</name>
</gene>
<feature type="non-terminal residue" evidence="1">
    <location>
        <position position="195"/>
    </location>
</feature>